<gene>
    <name evidence="1" type="ORF">V8G54_015696</name>
</gene>
<dbReference type="EMBL" id="CP144696">
    <property type="protein sequence ID" value="WVZ11166.1"/>
    <property type="molecule type" value="Genomic_DNA"/>
</dbReference>
<proteinExistence type="predicted"/>
<evidence type="ECO:0000313" key="1">
    <source>
        <dbReference type="EMBL" id="WVZ11166.1"/>
    </source>
</evidence>
<protein>
    <submittedName>
        <fullName evidence="1">Uncharacterized protein</fullName>
    </submittedName>
</protein>
<keyword evidence="2" id="KW-1185">Reference proteome</keyword>
<reference evidence="1 2" key="1">
    <citation type="journal article" date="2023" name="Life. Sci Alliance">
        <title>Evolutionary insights into 3D genome organization and epigenetic landscape of Vigna mungo.</title>
        <authorList>
            <person name="Junaid A."/>
            <person name="Singh B."/>
            <person name="Bhatia S."/>
        </authorList>
    </citation>
    <scope>NUCLEOTIDE SEQUENCE [LARGE SCALE GENOMIC DNA]</scope>
    <source>
        <strain evidence="1">Urdbean</strain>
    </source>
</reference>
<sequence length="124" mass="13503">MDGSITCLKCISENASLSELLISAAIVGDPSAVKDLAVPSHIHTTSVHSFIHSPSELTLYRNIKNDSSILRLAYLSQFQISVVVLIAANTANIRKPPTCVQMFRVSLCHAKMLHKASFTGHSER</sequence>
<dbReference type="AlphaFoldDB" id="A0AAQ3NLR2"/>
<evidence type="ECO:0000313" key="2">
    <source>
        <dbReference type="Proteomes" id="UP001374535"/>
    </source>
</evidence>
<name>A0AAQ3NLR2_VIGMU</name>
<dbReference type="Proteomes" id="UP001374535">
    <property type="component" value="Chromosome 5"/>
</dbReference>
<organism evidence="1 2">
    <name type="scientific">Vigna mungo</name>
    <name type="common">Black gram</name>
    <name type="synonym">Phaseolus mungo</name>
    <dbReference type="NCBI Taxonomy" id="3915"/>
    <lineage>
        <taxon>Eukaryota</taxon>
        <taxon>Viridiplantae</taxon>
        <taxon>Streptophyta</taxon>
        <taxon>Embryophyta</taxon>
        <taxon>Tracheophyta</taxon>
        <taxon>Spermatophyta</taxon>
        <taxon>Magnoliopsida</taxon>
        <taxon>eudicotyledons</taxon>
        <taxon>Gunneridae</taxon>
        <taxon>Pentapetalae</taxon>
        <taxon>rosids</taxon>
        <taxon>fabids</taxon>
        <taxon>Fabales</taxon>
        <taxon>Fabaceae</taxon>
        <taxon>Papilionoideae</taxon>
        <taxon>50 kb inversion clade</taxon>
        <taxon>NPAAA clade</taxon>
        <taxon>indigoferoid/millettioid clade</taxon>
        <taxon>Phaseoleae</taxon>
        <taxon>Vigna</taxon>
    </lineage>
</organism>
<accession>A0AAQ3NLR2</accession>